<dbReference type="Proteomes" id="UP000287866">
    <property type="component" value="Unassembled WGS sequence"/>
</dbReference>
<organism evidence="9 10">
    <name type="scientific">Phycicoccus flavus</name>
    <dbReference type="NCBI Taxonomy" id="2502783"/>
    <lineage>
        <taxon>Bacteria</taxon>
        <taxon>Bacillati</taxon>
        <taxon>Actinomycetota</taxon>
        <taxon>Actinomycetes</taxon>
        <taxon>Micrococcales</taxon>
        <taxon>Intrasporangiaceae</taxon>
        <taxon>Phycicoccus</taxon>
    </lineage>
</organism>
<dbReference type="NCBIfam" id="TIGR00737">
    <property type="entry name" value="nifR3_yhdG"/>
    <property type="match status" value="1"/>
</dbReference>
<comment type="cofactor">
    <cofactor evidence="1">
        <name>FMN</name>
        <dbReference type="ChEBI" id="CHEBI:58210"/>
    </cofactor>
</comment>
<keyword evidence="3" id="KW-0288">FMN</keyword>
<evidence type="ECO:0000256" key="7">
    <source>
        <dbReference type="SAM" id="MobiDB-lite"/>
    </source>
</evidence>
<dbReference type="InterPro" id="IPR018517">
    <property type="entry name" value="tRNA_hU_synthase_CS"/>
</dbReference>
<sequence length="408" mass="43357">MTTTAETTTVTGPSPVLPPLRLGRHVVESPVVLAPMAGITNRAFRRLCREYGSAGAAAGGASGASSLYVAEMVTSRALVERNAETMRLISHDPGESPRSVQLYSVDPVTAGLAATILAAEDRADHIDLNFGCPVPKVTRKGGGAALPWKTDLFRAIVRAVVRAAAPHDVPVTVKMRIGIDADHVTYLDAGRIAEAEGVAAVALHGRTAAQAYSGQADWEAVARLKEAVTSVPVLGNGDIWSAEDALEMVRRTGCDGVVVGRGCLGRPWLFTDLAAAFAGSSERVRPGLREVASVLRRHAEYLVDFYDGDEQRGCRDIRKHVAWYLKGFPAGSTVRHRLALVDSLDAVDRLLEGLDLDAPWPGDPAEGPRGRAGSPRTVALPENWLRGRELDEEQAASVARAELSVSGG</sequence>
<evidence type="ECO:0000256" key="2">
    <source>
        <dbReference type="ARBA" id="ARBA00022630"/>
    </source>
</evidence>
<keyword evidence="6" id="KW-0560">Oxidoreductase</keyword>
<comment type="caution">
    <text evidence="9">The sequence shown here is derived from an EMBL/GenBank/DDBJ whole genome shotgun (WGS) entry which is preliminary data.</text>
</comment>
<reference evidence="9" key="1">
    <citation type="submission" date="2020-03" db="EMBL/GenBank/DDBJ databases">
        <title>Phycicoccus flavus sp. nov., a novel endophytic actinobacterium isolated from branch of Kandelia candel.</title>
        <authorList>
            <person name="Tuo L."/>
        </authorList>
    </citation>
    <scope>NUCLEOTIDE SEQUENCE</scope>
    <source>
        <strain evidence="9">CMS6Z-2</strain>
    </source>
</reference>
<dbReference type="InterPro" id="IPR004652">
    <property type="entry name" value="DusB-like"/>
</dbReference>
<evidence type="ECO:0000313" key="9">
    <source>
        <dbReference type="EMBL" id="NHA68427.1"/>
    </source>
</evidence>
<dbReference type="Gene3D" id="3.20.20.70">
    <property type="entry name" value="Aldolase class I"/>
    <property type="match status" value="1"/>
</dbReference>
<dbReference type="GO" id="GO:0017150">
    <property type="term" value="F:tRNA dihydrouridine synthase activity"/>
    <property type="evidence" value="ECO:0007669"/>
    <property type="project" value="InterPro"/>
</dbReference>
<keyword evidence="5" id="KW-0521">NADP</keyword>
<evidence type="ECO:0000256" key="1">
    <source>
        <dbReference type="ARBA" id="ARBA00001917"/>
    </source>
</evidence>
<dbReference type="Pfam" id="PF01207">
    <property type="entry name" value="Dus"/>
    <property type="match status" value="1"/>
</dbReference>
<keyword evidence="4" id="KW-0819">tRNA processing</keyword>
<dbReference type="AlphaFoldDB" id="A0A8T6R375"/>
<dbReference type="RefSeq" id="WP_165566555.1">
    <property type="nucleotide sequence ID" value="NZ_SAYU02000029.1"/>
</dbReference>
<evidence type="ECO:0000256" key="3">
    <source>
        <dbReference type="ARBA" id="ARBA00022643"/>
    </source>
</evidence>
<evidence type="ECO:0000256" key="4">
    <source>
        <dbReference type="ARBA" id="ARBA00022694"/>
    </source>
</evidence>
<evidence type="ECO:0000313" key="10">
    <source>
        <dbReference type="Proteomes" id="UP000287866"/>
    </source>
</evidence>
<proteinExistence type="predicted"/>
<dbReference type="InterPro" id="IPR024036">
    <property type="entry name" value="tRNA-dHydroUridine_Synthase_C"/>
</dbReference>
<dbReference type="EMBL" id="SAYU02000029">
    <property type="protein sequence ID" value="NHA68427.1"/>
    <property type="molecule type" value="Genomic_DNA"/>
</dbReference>
<evidence type="ECO:0000259" key="8">
    <source>
        <dbReference type="Pfam" id="PF01207"/>
    </source>
</evidence>
<dbReference type="GO" id="GO:0050660">
    <property type="term" value="F:flavin adenine dinucleotide binding"/>
    <property type="evidence" value="ECO:0007669"/>
    <property type="project" value="InterPro"/>
</dbReference>
<dbReference type="PANTHER" id="PTHR45846:SF1">
    <property type="entry name" value="TRNA-DIHYDROURIDINE(47) SYNTHASE [NAD(P)(+)]-LIKE"/>
    <property type="match status" value="1"/>
</dbReference>
<dbReference type="Gene3D" id="1.10.1200.80">
    <property type="entry name" value="Putative flavin oxidoreducatase, domain 2"/>
    <property type="match status" value="1"/>
</dbReference>
<evidence type="ECO:0000256" key="6">
    <source>
        <dbReference type="ARBA" id="ARBA00023002"/>
    </source>
</evidence>
<dbReference type="InterPro" id="IPR035587">
    <property type="entry name" value="DUS-like_FMN-bd"/>
</dbReference>
<dbReference type="SUPFAM" id="SSF51395">
    <property type="entry name" value="FMN-linked oxidoreductases"/>
    <property type="match status" value="1"/>
</dbReference>
<keyword evidence="10" id="KW-1185">Reference proteome</keyword>
<dbReference type="GO" id="GO:0003723">
    <property type="term" value="F:RNA binding"/>
    <property type="evidence" value="ECO:0007669"/>
    <property type="project" value="TreeGrafter"/>
</dbReference>
<dbReference type="PANTHER" id="PTHR45846">
    <property type="entry name" value="TRNA-DIHYDROURIDINE(47) SYNTHASE [NAD(P)(+)]-LIKE"/>
    <property type="match status" value="1"/>
</dbReference>
<keyword evidence="2" id="KW-0285">Flavoprotein</keyword>
<name>A0A8T6R375_9MICO</name>
<feature type="domain" description="DUS-like FMN-binding" evidence="8">
    <location>
        <begin position="33"/>
        <end position="344"/>
    </location>
</feature>
<dbReference type="CDD" id="cd02801">
    <property type="entry name" value="DUS_like_FMN"/>
    <property type="match status" value="1"/>
</dbReference>
<protein>
    <submittedName>
        <fullName evidence="9">tRNA dihydrouridine synthase DusB</fullName>
    </submittedName>
</protein>
<accession>A0A8T6R375</accession>
<gene>
    <name evidence="9" type="primary">dusB</name>
    <name evidence="9" type="ORF">EPD83_010235</name>
</gene>
<evidence type="ECO:0000256" key="5">
    <source>
        <dbReference type="ARBA" id="ARBA00022857"/>
    </source>
</evidence>
<dbReference type="InterPro" id="IPR013785">
    <property type="entry name" value="Aldolase_TIM"/>
</dbReference>
<feature type="region of interest" description="Disordered" evidence="7">
    <location>
        <begin position="358"/>
        <end position="377"/>
    </location>
</feature>
<dbReference type="PROSITE" id="PS01136">
    <property type="entry name" value="UPF0034"/>
    <property type="match status" value="1"/>
</dbReference>